<name>A0A7I8DKU1_9BACL</name>
<dbReference type="InterPro" id="IPR036661">
    <property type="entry name" value="Luciferase-like_sf"/>
</dbReference>
<organism evidence="6 7">
    <name type="scientific">Effusibacillus dendaii</name>
    <dbReference type="NCBI Taxonomy" id="2743772"/>
    <lineage>
        <taxon>Bacteria</taxon>
        <taxon>Bacillati</taxon>
        <taxon>Bacillota</taxon>
        <taxon>Bacilli</taxon>
        <taxon>Bacillales</taxon>
        <taxon>Alicyclobacillaceae</taxon>
        <taxon>Effusibacillus</taxon>
    </lineage>
</organism>
<evidence type="ECO:0000313" key="6">
    <source>
        <dbReference type="EMBL" id="BCJ88541.1"/>
    </source>
</evidence>
<dbReference type="AlphaFoldDB" id="A0A7I8DKU1"/>
<dbReference type="PANTHER" id="PTHR30137">
    <property type="entry name" value="LUCIFERASE-LIKE MONOOXYGENASE"/>
    <property type="match status" value="1"/>
</dbReference>
<dbReference type="Proteomes" id="UP000593802">
    <property type="component" value="Chromosome"/>
</dbReference>
<dbReference type="GO" id="GO:0005829">
    <property type="term" value="C:cytosol"/>
    <property type="evidence" value="ECO:0007669"/>
    <property type="project" value="TreeGrafter"/>
</dbReference>
<evidence type="ECO:0000313" key="7">
    <source>
        <dbReference type="Proteomes" id="UP000593802"/>
    </source>
</evidence>
<accession>A0A7I8DKU1</accession>
<dbReference type="GO" id="GO:0004497">
    <property type="term" value="F:monooxygenase activity"/>
    <property type="evidence" value="ECO:0007669"/>
    <property type="project" value="UniProtKB-KW"/>
</dbReference>
<evidence type="ECO:0000256" key="3">
    <source>
        <dbReference type="ARBA" id="ARBA00023002"/>
    </source>
</evidence>
<dbReference type="Gene3D" id="3.20.20.30">
    <property type="entry name" value="Luciferase-like domain"/>
    <property type="match status" value="1"/>
</dbReference>
<dbReference type="InterPro" id="IPR050766">
    <property type="entry name" value="Bact_Lucif_Oxidored"/>
</dbReference>
<evidence type="ECO:0000259" key="5">
    <source>
        <dbReference type="Pfam" id="PF00296"/>
    </source>
</evidence>
<evidence type="ECO:0000256" key="1">
    <source>
        <dbReference type="ARBA" id="ARBA00010426"/>
    </source>
</evidence>
<dbReference type="Pfam" id="PF00296">
    <property type="entry name" value="Bac_luciferase"/>
    <property type="match status" value="1"/>
</dbReference>
<comment type="similarity">
    <text evidence="1">Belongs to the bacterial luciferase oxidoreductase family.</text>
</comment>
<dbReference type="InterPro" id="IPR011251">
    <property type="entry name" value="Luciferase-like_dom"/>
</dbReference>
<dbReference type="SUPFAM" id="SSF51679">
    <property type="entry name" value="Bacterial luciferase-like"/>
    <property type="match status" value="1"/>
</dbReference>
<proteinExistence type="inferred from homology"/>
<dbReference type="KEGG" id="eff:skT53_35260"/>
<sequence length="358" mass="40643">MLELGLFLMPSHPPERSLYEGTEWDLQVIRWADELGYKEAWIGEHFTSPWEPIPAPDLLIAQAIKQTKQIKLAPGAHLLPYHNPVELAHRVAYLDHLAQGRLMLGIGSGGLPSDWQLYDVDGMNGENRRMTAEALDIMLKVWTEQAPFEYRGNYWKFNMIEPMFDLLKHHIFPYQKPYPPIGIAGLSPGSETLKMAGERGFIPMSLGGNDDYIASHWIAVLEGAARSGLTPERTEWRITRDVFVAETDEEAIRYSVGADMGRQHREYWLPLFANLGAISVFKHDPNVPDEEVTAEYMAETSWLVGSPETVAKKLQTLYDKTGGFGTLLVTGYDYCENPEAWQKSLRLLKEEVVPRLRT</sequence>
<keyword evidence="2" id="KW-0285">Flavoprotein</keyword>
<dbReference type="RefSeq" id="WP_226375278.1">
    <property type="nucleotide sequence ID" value="NZ_AP023366.1"/>
</dbReference>
<keyword evidence="4 6" id="KW-0503">Monooxygenase</keyword>
<dbReference type="PANTHER" id="PTHR30137:SF16">
    <property type="entry name" value="BLL0895 PROTEIN"/>
    <property type="match status" value="1"/>
</dbReference>
<protein>
    <submittedName>
        <fullName evidence="6">Monooxygenase</fullName>
    </submittedName>
</protein>
<dbReference type="EMBL" id="AP023366">
    <property type="protein sequence ID" value="BCJ88541.1"/>
    <property type="molecule type" value="Genomic_DNA"/>
</dbReference>
<feature type="domain" description="Luciferase-like" evidence="5">
    <location>
        <begin position="4"/>
        <end position="322"/>
    </location>
</feature>
<evidence type="ECO:0000256" key="4">
    <source>
        <dbReference type="ARBA" id="ARBA00023033"/>
    </source>
</evidence>
<reference evidence="6 7" key="1">
    <citation type="submission" date="2020-08" db="EMBL/GenBank/DDBJ databases">
        <title>Complete Genome Sequence of Effusibacillus dendaii Strain skT53, Isolated from Farmland soil.</title>
        <authorList>
            <person name="Konishi T."/>
            <person name="Kawasaki H."/>
        </authorList>
    </citation>
    <scope>NUCLEOTIDE SEQUENCE [LARGE SCALE GENOMIC DNA]</scope>
    <source>
        <strain evidence="7">skT53</strain>
    </source>
</reference>
<dbReference type="GO" id="GO:0016705">
    <property type="term" value="F:oxidoreductase activity, acting on paired donors, with incorporation or reduction of molecular oxygen"/>
    <property type="evidence" value="ECO:0007669"/>
    <property type="project" value="InterPro"/>
</dbReference>
<keyword evidence="7" id="KW-1185">Reference proteome</keyword>
<keyword evidence="3" id="KW-0560">Oxidoreductase</keyword>
<evidence type="ECO:0000256" key="2">
    <source>
        <dbReference type="ARBA" id="ARBA00022630"/>
    </source>
</evidence>
<gene>
    <name evidence="6" type="ORF">skT53_35260</name>
</gene>